<evidence type="ECO:0000259" key="4">
    <source>
        <dbReference type="PROSITE" id="PS51017"/>
    </source>
</evidence>
<protein>
    <submittedName>
        <fullName evidence="5">CCT motif-containing protein</fullName>
    </submittedName>
</protein>
<feature type="compositionally biased region" description="Polar residues" evidence="3">
    <location>
        <begin position="87"/>
        <end position="100"/>
    </location>
</feature>
<keyword evidence="2" id="KW-0539">Nucleus</keyword>
<comment type="subcellular location">
    <subcellularLocation>
        <location evidence="1">Nucleus</location>
    </subcellularLocation>
</comment>
<dbReference type="EMBL" id="WSZM01000362">
    <property type="protein sequence ID" value="KAF4034555.1"/>
    <property type="molecule type" value="Genomic_DNA"/>
</dbReference>
<dbReference type="PROSITE" id="PS51017">
    <property type="entry name" value="CCT"/>
    <property type="match status" value="1"/>
</dbReference>
<sequence>MNMLLSRKRSREMEATPPPTLPVLRSPSVEDHSWLLGGVDNTMHRQVPTIEAPSPLFRARLSSQELFLSVVMEWQKAEPQSLHGGPTTDTVSDGYTTPSSEDSEFEAASPKKAKRVDEESPTSVHNPPRDMTPLRLDYIARPVKMIGAYTPAARRVLLQKYMAKRARRLSQHKVRYGVRKTLANARPRVKGRFVKTVQPLTAAAVEAQQAQQQQAQ</sequence>
<dbReference type="InterPro" id="IPR045281">
    <property type="entry name" value="CONSTANS-like"/>
</dbReference>
<dbReference type="AlphaFoldDB" id="A0A833SXE0"/>
<accession>A0A833SXE0</accession>
<name>A0A833SXE0_PHYIN</name>
<comment type="caution">
    <text evidence="5">The sequence shown here is derived from an EMBL/GenBank/DDBJ whole genome shotgun (WGS) entry which is preliminary data.</text>
</comment>
<dbReference type="PANTHER" id="PTHR31319:SF77">
    <property type="entry name" value="ZINC FINGER PROTEIN CONSTANS-LIKE 4"/>
    <property type="match status" value="1"/>
</dbReference>
<feature type="region of interest" description="Disordered" evidence="3">
    <location>
        <begin position="1"/>
        <end position="26"/>
    </location>
</feature>
<dbReference type="Pfam" id="PF06203">
    <property type="entry name" value="CCT"/>
    <property type="match status" value="1"/>
</dbReference>
<evidence type="ECO:0000256" key="3">
    <source>
        <dbReference type="SAM" id="MobiDB-lite"/>
    </source>
</evidence>
<evidence type="ECO:0000256" key="1">
    <source>
        <dbReference type="ARBA" id="ARBA00004123"/>
    </source>
</evidence>
<gene>
    <name evidence="5" type="ORF">GN244_ATG13526</name>
</gene>
<organism evidence="5 6">
    <name type="scientific">Phytophthora infestans</name>
    <name type="common">Potato late blight agent</name>
    <name type="synonym">Botrytis infestans</name>
    <dbReference type="NCBI Taxonomy" id="4787"/>
    <lineage>
        <taxon>Eukaryota</taxon>
        <taxon>Sar</taxon>
        <taxon>Stramenopiles</taxon>
        <taxon>Oomycota</taxon>
        <taxon>Peronosporomycetes</taxon>
        <taxon>Peronosporales</taxon>
        <taxon>Peronosporaceae</taxon>
        <taxon>Phytophthora</taxon>
    </lineage>
</organism>
<evidence type="ECO:0000256" key="2">
    <source>
        <dbReference type="ARBA" id="ARBA00023242"/>
    </source>
</evidence>
<dbReference type="GO" id="GO:0005634">
    <property type="term" value="C:nucleus"/>
    <property type="evidence" value="ECO:0007669"/>
    <property type="project" value="UniProtKB-SubCell"/>
</dbReference>
<proteinExistence type="predicted"/>
<dbReference type="InterPro" id="IPR010402">
    <property type="entry name" value="CCT_domain"/>
</dbReference>
<dbReference type="PANTHER" id="PTHR31319">
    <property type="entry name" value="ZINC FINGER PROTEIN CONSTANS-LIKE 4"/>
    <property type="match status" value="1"/>
</dbReference>
<reference evidence="5" key="1">
    <citation type="submission" date="2020-04" db="EMBL/GenBank/DDBJ databases">
        <title>Hybrid Assembly of Korean Phytophthora infestans isolates.</title>
        <authorList>
            <person name="Prokchorchik M."/>
            <person name="Lee Y."/>
            <person name="Seo J."/>
            <person name="Cho J.-H."/>
            <person name="Park Y.-E."/>
            <person name="Jang D.-C."/>
            <person name="Im J.-S."/>
            <person name="Choi J.-G."/>
            <person name="Park H.-J."/>
            <person name="Lee G.-B."/>
            <person name="Lee Y.-G."/>
            <person name="Hong S.-Y."/>
            <person name="Cho K."/>
            <person name="Sohn K.H."/>
        </authorList>
    </citation>
    <scope>NUCLEOTIDE SEQUENCE</scope>
    <source>
        <strain evidence="5">KR_1_A1</strain>
    </source>
</reference>
<evidence type="ECO:0000313" key="6">
    <source>
        <dbReference type="Proteomes" id="UP000602510"/>
    </source>
</evidence>
<feature type="domain" description="CCT" evidence="4">
    <location>
        <begin position="154"/>
        <end position="196"/>
    </location>
</feature>
<dbReference type="Proteomes" id="UP000602510">
    <property type="component" value="Unassembled WGS sequence"/>
</dbReference>
<keyword evidence="6" id="KW-1185">Reference proteome</keyword>
<evidence type="ECO:0000313" key="5">
    <source>
        <dbReference type="EMBL" id="KAF4034555.1"/>
    </source>
</evidence>
<feature type="compositionally biased region" description="Basic residues" evidence="3">
    <location>
        <begin position="1"/>
        <end position="10"/>
    </location>
</feature>
<feature type="region of interest" description="Disordered" evidence="3">
    <location>
        <begin position="78"/>
        <end position="130"/>
    </location>
</feature>